<dbReference type="AlphaFoldDB" id="A0A5M6CYI8"/>
<name>A0A5M6CYI8_9BACT</name>
<reference evidence="1 2" key="1">
    <citation type="submission" date="2019-08" db="EMBL/GenBank/DDBJ databases">
        <authorList>
            <person name="Dhanesh K."/>
            <person name="Kumar G."/>
            <person name="Sasikala C."/>
            <person name="Venkata Ramana C."/>
        </authorList>
    </citation>
    <scope>NUCLEOTIDE SEQUENCE [LARGE SCALE GENOMIC DNA]</scope>
    <source>
        <strain evidence="1 2">JC645</strain>
    </source>
</reference>
<evidence type="ECO:0000313" key="1">
    <source>
        <dbReference type="EMBL" id="KAA5539490.1"/>
    </source>
</evidence>
<accession>A0A5M6CYI8</accession>
<dbReference type="EMBL" id="VWOX01000019">
    <property type="protein sequence ID" value="KAA5539490.1"/>
    <property type="molecule type" value="Genomic_DNA"/>
</dbReference>
<keyword evidence="2" id="KW-1185">Reference proteome</keyword>
<dbReference type="Proteomes" id="UP000324479">
    <property type="component" value="Unassembled WGS sequence"/>
</dbReference>
<comment type="caution">
    <text evidence="1">The sequence shown here is derived from an EMBL/GenBank/DDBJ whole genome shotgun (WGS) entry which is preliminary data.</text>
</comment>
<sequence length="121" mass="13993">MSFVVTKSPLRPSELWNGRENRVAAIDFPLSNAMSPRVRFIAWFGQPLSLRSVGTCLKSRRAIILSQSIQCRDTKRDTQKVERGNHWHASKTCRPNISWRRLTTTHHECPLRMSLEMRSSS</sequence>
<evidence type="ECO:0000313" key="2">
    <source>
        <dbReference type="Proteomes" id="UP000324479"/>
    </source>
</evidence>
<protein>
    <submittedName>
        <fullName evidence="1">Uncharacterized protein</fullName>
    </submittedName>
</protein>
<gene>
    <name evidence="1" type="ORF">FYK55_24470</name>
</gene>
<proteinExistence type="predicted"/>
<organism evidence="1 2">
    <name type="scientific">Roseiconus nitratireducens</name>
    <dbReference type="NCBI Taxonomy" id="2605748"/>
    <lineage>
        <taxon>Bacteria</taxon>
        <taxon>Pseudomonadati</taxon>
        <taxon>Planctomycetota</taxon>
        <taxon>Planctomycetia</taxon>
        <taxon>Pirellulales</taxon>
        <taxon>Pirellulaceae</taxon>
        <taxon>Roseiconus</taxon>
    </lineage>
</organism>